<sequence length="50" mass="5583">MSSLDQKFQDAIWIAKALFDRDKATGLSANLSFLHDDKIYITGNGTFFGN</sequence>
<reference evidence="1 2" key="1">
    <citation type="submission" date="2020-08" db="EMBL/GenBank/DDBJ databases">
        <title>Genomic Encyclopedia of Type Strains, Phase IV (KMG-IV): sequencing the most valuable type-strain genomes for metagenomic binning, comparative biology and taxonomic classification.</title>
        <authorList>
            <person name="Goeker M."/>
        </authorList>
    </citation>
    <scope>NUCLEOTIDE SEQUENCE [LARGE SCALE GENOMIC DNA]</scope>
    <source>
        <strain evidence="1 2">DSM 19612</strain>
    </source>
</reference>
<dbReference type="EMBL" id="JACHGH010000010">
    <property type="protein sequence ID" value="MBB6454565.1"/>
    <property type="molecule type" value="Genomic_DNA"/>
</dbReference>
<evidence type="ECO:0000313" key="1">
    <source>
        <dbReference type="EMBL" id="MBB6454565.1"/>
    </source>
</evidence>
<name>A0A841Q858_9BACI</name>
<protein>
    <submittedName>
        <fullName evidence="1">Ribulose-5-phosphate 4-epimerase/fuculose-1-phosphate aldolase</fullName>
    </submittedName>
</protein>
<evidence type="ECO:0000313" key="2">
    <source>
        <dbReference type="Proteomes" id="UP000581688"/>
    </source>
</evidence>
<gene>
    <name evidence="1" type="ORF">HNQ94_003054</name>
</gene>
<comment type="caution">
    <text evidence="1">The sequence shown here is derived from an EMBL/GenBank/DDBJ whole genome shotgun (WGS) entry which is preliminary data.</text>
</comment>
<keyword evidence="2" id="KW-1185">Reference proteome</keyword>
<dbReference type="RefSeq" id="WP_174496957.1">
    <property type="nucleotide sequence ID" value="NZ_CADDWK010000010.1"/>
</dbReference>
<dbReference type="Proteomes" id="UP000581688">
    <property type="component" value="Unassembled WGS sequence"/>
</dbReference>
<accession>A0A841Q858</accession>
<proteinExistence type="predicted"/>
<organism evidence="1 2">
    <name type="scientific">Salirhabdus euzebyi</name>
    <dbReference type="NCBI Taxonomy" id="394506"/>
    <lineage>
        <taxon>Bacteria</taxon>
        <taxon>Bacillati</taxon>
        <taxon>Bacillota</taxon>
        <taxon>Bacilli</taxon>
        <taxon>Bacillales</taxon>
        <taxon>Bacillaceae</taxon>
        <taxon>Salirhabdus</taxon>
    </lineage>
</organism>
<dbReference type="AlphaFoldDB" id="A0A841Q858"/>